<keyword evidence="16" id="KW-0067">ATP-binding</keyword>
<protein>
    <recommendedName>
        <fullName evidence="8">FAD synthase</fullName>
        <ecNumber evidence="7">2.7.7.2</ecNumber>
    </recommendedName>
    <alternativeName>
        <fullName evidence="17">FAD pyrophosphorylase</fullName>
    </alternativeName>
    <alternativeName>
        <fullName evidence="19">FMN adenylyltransferase</fullName>
    </alternativeName>
    <alternativeName>
        <fullName evidence="18">Flavin adenine dinucleotide synthase</fullName>
    </alternativeName>
</protein>
<evidence type="ECO:0000256" key="9">
    <source>
        <dbReference type="ARBA" id="ARBA00022490"/>
    </source>
</evidence>
<keyword evidence="15" id="KW-0274">FAD</keyword>
<reference evidence="24" key="1">
    <citation type="submission" date="2025-08" db="UniProtKB">
        <authorList>
            <consortium name="RefSeq"/>
        </authorList>
    </citation>
    <scope>IDENTIFICATION</scope>
    <source>
        <tissue evidence="24">Sperm</tissue>
    </source>
</reference>
<dbReference type="GO" id="GO:0003919">
    <property type="term" value="F:FMN adenylyltransferase activity"/>
    <property type="evidence" value="ECO:0007669"/>
    <property type="project" value="UniProtKB-EC"/>
</dbReference>
<keyword evidence="11" id="KW-0288">FMN</keyword>
<proteinExistence type="inferred from homology"/>
<keyword evidence="13" id="KW-0548">Nucleotidyltransferase</keyword>
<name>A0AAJ7STK7_PETMA</name>
<dbReference type="PANTHER" id="PTHR23293:SF9">
    <property type="entry name" value="FAD SYNTHASE"/>
    <property type="match status" value="1"/>
</dbReference>
<evidence type="ECO:0000256" key="21">
    <source>
        <dbReference type="SAM" id="MobiDB-lite"/>
    </source>
</evidence>
<evidence type="ECO:0000256" key="15">
    <source>
        <dbReference type="ARBA" id="ARBA00022827"/>
    </source>
</evidence>
<evidence type="ECO:0000256" key="3">
    <source>
        <dbReference type="ARBA" id="ARBA00004496"/>
    </source>
</evidence>
<comment type="function">
    <text evidence="2">Catalyzes the adenylation of flavin mononucleotide (FMN) to form flavin adenine dinucleotide (FAD) coenzyme.</text>
</comment>
<dbReference type="KEGG" id="pmrn:116940090"/>
<feature type="region of interest" description="Disordered" evidence="21">
    <location>
        <begin position="1"/>
        <end position="37"/>
    </location>
</feature>
<dbReference type="AlphaFoldDB" id="A0AAJ7STK7"/>
<dbReference type="SUPFAM" id="SSF52402">
    <property type="entry name" value="Adenine nucleotide alpha hydrolases-like"/>
    <property type="match status" value="1"/>
</dbReference>
<evidence type="ECO:0000256" key="1">
    <source>
        <dbReference type="ARBA" id="ARBA00001946"/>
    </source>
</evidence>
<dbReference type="GO" id="GO:0005524">
    <property type="term" value="F:ATP binding"/>
    <property type="evidence" value="ECO:0007669"/>
    <property type="project" value="UniProtKB-KW"/>
</dbReference>
<keyword evidence="9" id="KW-0963">Cytoplasm</keyword>
<evidence type="ECO:0000256" key="10">
    <source>
        <dbReference type="ARBA" id="ARBA00022630"/>
    </source>
</evidence>
<keyword evidence="10" id="KW-0285">Flavoprotein</keyword>
<feature type="domain" description="Phosphoadenosine phosphosulphate reductase" evidence="22">
    <location>
        <begin position="153"/>
        <end position="231"/>
    </location>
</feature>
<evidence type="ECO:0000256" key="14">
    <source>
        <dbReference type="ARBA" id="ARBA00022741"/>
    </source>
</evidence>
<evidence type="ECO:0000256" key="6">
    <source>
        <dbReference type="ARBA" id="ARBA00007589"/>
    </source>
</evidence>
<accession>A0AAJ7STK7</accession>
<dbReference type="PANTHER" id="PTHR23293">
    <property type="entry name" value="FAD SYNTHETASE-RELATED FMN ADENYLYLTRANSFERASE"/>
    <property type="match status" value="1"/>
</dbReference>
<evidence type="ECO:0000256" key="2">
    <source>
        <dbReference type="ARBA" id="ARBA00003316"/>
    </source>
</evidence>
<dbReference type="RefSeq" id="XP_032805317.1">
    <property type="nucleotide sequence ID" value="XM_032949426.1"/>
</dbReference>
<gene>
    <name evidence="24" type="primary">LOC116940090</name>
</gene>
<evidence type="ECO:0000256" key="4">
    <source>
        <dbReference type="ARBA" id="ARBA00004726"/>
    </source>
</evidence>
<evidence type="ECO:0000256" key="7">
    <source>
        <dbReference type="ARBA" id="ARBA00012393"/>
    </source>
</evidence>
<evidence type="ECO:0000256" key="19">
    <source>
        <dbReference type="ARBA" id="ARBA00031871"/>
    </source>
</evidence>
<comment type="subcellular location">
    <subcellularLocation>
        <location evidence="3">Cytoplasm</location>
    </subcellularLocation>
</comment>
<evidence type="ECO:0000313" key="23">
    <source>
        <dbReference type="Proteomes" id="UP001318040"/>
    </source>
</evidence>
<keyword evidence="14" id="KW-0547">Nucleotide-binding</keyword>
<evidence type="ECO:0000256" key="13">
    <source>
        <dbReference type="ARBA" id="ARBA00022695"/>
    </source>
</evidence>
<keyword evidence="12" id="KW-0808">Transferase</keyword>
<evidence type="ECO:0000256" key="11">
    <source>
        <dbReference type="ARBA" id="ARBA00022643"/>
    </source>
</evidence>
<evidence type="ECO:0000256" key="16">
    <source>
        <dbReference type="ARBA" id="ARBA00022840"/>
    </source>
</evidence>
<evidence type="ECO:0000256" key="5">
    <source>
        <dbReference type="ARBA" id="ARBA00006749"/>
    </source>
</evidence>
<dbReference type="GO" id="GO:0005737">
    <property type="term" value="C:cytoplasm"/>
    <property type="evidence" value="ECO:0007669"/>
    <property type="project" value="UniProtKB-SubCell"/>
</dbReference>
<comment type="pathway">
    <text evidence="4">Cofactor biosynthesis; FAD biosynthesis; FAD from FMN: step 1/1.</text>
</comment>
<dbReference type="InterPro" id="IPR014729">
    <property type="entry name" value="Rossmann-like_a/b/a_fold"/>
</dbReference>
<evidence type="ECO:0000256" key="8">
    <source>
        <dbReference type="ARBA" id="ARBA00015431"/>
    </source>
</evidence>
<feature type="compositionally biased region" description="Basic and acidic residues" evidence="21">
    <location>
        <begin position="1"/>
        <end position="10"/>
    </location>
</feature>
<feature type="domain" description="Phosphoadenosine phosphosulphate reductase" evidence="22">
    <location>
        <begin position="77"/>
        <end position="141"/>
    </location>
</feature>
<sequence length="265" mass="29839">MEKARSRDAAVDDGEVAVQLDHGGRTKGHQGPPVARGPCNEEHCPTVLSRDCSLGHRVADSLKVIEDAVRTYGLAQLCVAFNGGKDCTALLHLVHTVTRRLCLDMGEKLQALYIRGAAPFPEIESFVQESGQRYGLRMHTVEGAVRDALAELKLREPGLRAVLMGTRRTDPYSHTLTPECRTDPGWPEYVRINPMLEWSYHDVWRFLRSSNLPYCILYDNGYTSLGSAADTWRNDALRYTDARGEERYRPAYSLDDPEEERTSRS</sequence>
<evidence type="ECO:0000256" key="18">
    <source>
        <dbReference type="ARBA" id="ARBA00031676"/>
    </source>
</evidence>
<comment type="similarity">
    <text evidence="6">In the N-terminal section; belongs to the MoaB/Mog family.</text>
</comment>
<keyword evidence="23" id="KW-1185">Reference proteome</keyword>
<evidence type="ECO:0000256" key="17">
    <source>
        <dbReference type="ARBA" id="ARBA00031145"/>
    </source>
</evidence>
<evidence type="ECO:0000256" key="20">
    <source>
        <dbReference type="ARBA" id="ARBA00049494"/>
    </source>
</evidence>
<organism evidence="23 24">
    <name type="scientific">Petromyzon marinus</name>
    <name type="common">Sea lamprey</name>
    <dbReference type="NCBI Taxonomy" id="7757"/>
    <lineage>
        <taxon>Eukaryota</taxon>
        <taxon>Metazoa</taxon>
        <taxon>Chordata</taxon>
        <taxon>Craniata</taxon>
        <taxon>Vertebrata</taxon>
        <taxon>Cyclostomata</taxon>
        <taxon>Hyperoartia</taxon>
        <taxon>Petromyzontiformes</taxon>
        <taxon>Petromyzontidae</taxon>
        <taxon>Petromyzon</taxon>
    </lineage>
</organism>
<dbReference type="Proteomes" id="UP001318040">
    <property type="component" value="Chromosome 1"/>
</dbReference>
<comment type="cofactor">
    <cofactor evidence="1">
        <name>Mg(2+)</name>
        <dbReference type="ChEBI" id="CHEBI:18420"/>
    </cofactor>
</comment>
<dbReference type="Gene3D" id="3.40.50.620">
    <property type="entry name" value="HUPs"/>
    <property type="match status" value="1"/>
</dbReference>
<comment type="similarity">
    <text evidence="5">In the C-terminal section; belongs to the PAPS reductase family. FAD1 subfamily.</text>
</comment>
<dbReference type="FunFam" id="3.40.50.620:FF:000113">
    <property type="entry name" value="FAD synthase"/>
    <property type="match status" value="1"/>
</dbReference>
<evidence type="ECO:0000256" key="12">
    <source>
        <dbReference type="ARBA" id="ARBA00022679"/>
    </source>
</evidence>
<comment type="catalytic activity">
    <reaction evidence="20">
        <text>FMN + ATP + H(+) = FAD + diphosphate</text>
        <dbReference type="Rhea" id="RHEA:17237"/>
        <dbReference type="ChEBI" id="CHEBI:15378"/>
        <dbReference type="ChEBI" id="CHEBI:30616"/>
        <dbReference type="ChEBI" id="CHEBI:33019"/>
        <dbReference type="ChEBI" id="CHEBI:57692"/>
        <dbReference type="ChEBI" id="CHEBI:58210"/>
        <dbReference type="EC" id="2.7.7.2"/>
    </reaction>
</comment>
<evidence type="ECO:0000259" key="22">
    <source>
        <dbReference type="Pfam" id="PF01507"/>
    </source>
</evidence>
<dbReference type="EC" id="2.7.7.2" evidence="7"/>
<evidence type="ECO:0000313" key="24">
    <source>
        <dbReference type="RefSeq" id="XP_032805317.1"/>
    </source>
</evidence>
<dbReference type="Pfam" id="PF01507">
    <property type="entry name" value="PAPS_reduct"/>
    <property type="match status" value="2"/>
</dbReference>
<dbReference type="GO" id="GO:0006747">
    <property type="term" value="P:FAD biosynthetic process"/>
    <property type="evidence" value="ECO:0007669"/>
    <property type="project" value="TreeGrafter"/>
</dbReference>
<dbReference type="CDD" id="cd23948">
    <property type="entry name" value="FAD_synthase"/>
    <property type="match status" value="1"/>
</dbReference>
<dbReference type="InterPro" id="IPR002500">
    <property type="entry name" value="PAPS_reduct_dom"/>
</dbReference>